<dbReference type="PANTHER" id="PTHR46072">
    <property type="entry name" value="AMIDASE-RELATED-RELATED"/>
    <property type="match status" value="1"/>
</dbReference>
<dbReference type="PANTHER" id="PTHR46072:SF6">
    <property type="entry name" value="AMIDASE, PUTATIVE (AFU_ORTHOLOGUE AFUA_1G14530)-RELATED"/>
    <property type="match status" value="1"/>
</dbReference>
<comment type="similarity">
    <text evidence="2">Belongs to the amidase family.</text>
</comment>
<evidence type="ECO:0000256" key="2">
    <source>
        <dbReference type="ARBA" id="ARBA00009199"/>
    </source>
</evidence>
<evidence type="ECO:0000256" key="4">
    <source>
        <dbReference type="ARBA" id="ARBA00022801"/>
    </source>
</evidence>
<comment type="caution">
    <text evidence="6">The sequence shown here is derived from an EMBL/GenBank/DDBJ whole genome shotgun (WGS) entry which is preliminary data.</text>
</comment>
<keyword evidence="4" id="KW-0378">Hydrolase</keyword>
<organism evidence="6 7">
    <name type="scientific">Oculimacula yallundae</name>
    <dbReference type="NCBI Taxonomy" id="86028"/>
    <lineage>
        <taxon>Eukaryota</taxon>
        <taxon>Fungi</taxon>
        <taxon>Dikarya</taxon>
        <taxon>Ascomycota</taxon>
        <taxon>Pezizomycotina</taxon>
        <taxon>Leotiomycetes</taxon>
        <taxon>Helotiales</taxon>
        <taxon>Ploettnerulaceae</taxon>
        <taxon>Oculimacula</taxon>
    </lineage>
</organism>
<dbReference type="SUPFAM" id="SSF75304">
    <property type="entry name" value="Amidase signature (AS) enzymes"/>
    <property type="match status" value="1"/>
</dbReference>
<evidence type="ECO:0000313" key="6">
    <source>
        <dbReference type="EMBL" id="KAL2069216.1"/>
    </source>
</evidence>
<evidence type="ECO:0000313" key="7">
    <source>
        <dbReference type="Proteomes" id="UP001595075"/>
    </source>
</evidence>
<comment type="catalytic activity">
    <reaction evidence="1">
        <text>a monocarboxylic acid amide + H2O = a monocarboxylate + NH4(+)</text>
        <dbReference type="Rhea" id="RHEA:12020"/>
        <dbReference type="ChEBI" id="CHEBI:15377"/>
        <dbReference type="ChEBI" id="CHEBI:28938"/>
        <dbReference type="ChEBI" id="CHEBI:35757"/>
        <dbReference type="ChEBI" id="CHEBI:83628"/>
        <dbReference type="EC" id="3.5.1.4"/>
    </reaction>
</comment>
<dbReference type="InterPro" id="IPR023631">
    <property type="entry name" value="Amidase_dom"/>
</dbReference>
<name>A0ABR4CI93_9HELO</name>
<feature type="domain" description="Amidase" evidence="5">
    <location>
        <begin position="90"/>
        <end position="558"/>
    </location>
</feature>
<dbReference type="PIRSF" id="PIRSF001221">
    <property type="entry name" value="Amidase_fungi"/>
    <property type="match status" value="1"/>
</dbReference>
<reference evidence="6 7" key="1">
    <citation type="journal article" date="2024" name="Commun. Biol.">
        <title>Comparative genomic analysis of thermophilic fungi reveals convergent evolutionary adaptations and gene losses.</title>
        <authorList>
            <person name="Steindorff A.S."/>
            <person name="Aguilar-Pontes M.V."/>
            <person name="Robinson A.J."/>
            <person name="Andreopoulos B."/>
            <person name="LaButti K."/>
            <person name="Kuo A."/>
            <person name="Mondo S."/>
            <person name="Riley R."/>
            <person name="Otillar R."/>
            <person name="Haridas S."/>
            <person name="Lipzen A."/>
            <person name="Grimwood J."/>
            <person name="Schmutz J."/>
            <person name="Clum A."/>
            <person name="Reid I.D."/>
            <person name="Moisan M.C."/>
            <person name="Butler G."/>
            <person name="Nguyen T.T.M."/>
            <person name="Dewar K."/>
            <person name="Conant G."/>
            <person name="Drula E."/>
            <person name="Henrissat B."/>
            <person name="Hansel C."/>
            <person name="Singer S."/>
            <person name="Hutchinson M.I."/>
            <person name="de Vries R.P."/>
            <person name="Natvig D.O."/>
            <person name="Powell A.J."/>
            <person name="Tsang A."/>
            <person name="Grigoriev I.V."/>
        </authorList>
    </citation>
    <scope>NUCLEOTIDE SEQUENCE [LARGE SCALE GENOMIC DNA]</scope>
    <source>
        <strain evidence="6 7">CBS 494.80</strain>
    </source>
</reference>
<evidence type="ECO:0000256" key="3">
    <source>
        <dbReference type="ARBA" id="ARBA00012922"/>
    </source>
</evidence>
<dbReference type="EC" id="3.5.1.4" evidence="3"/>
<accession>A0ABR4CI93</accession>
<sequence>MTGSSKQDASWKIISRQKIAKRNSQIPASWLISPELLPKDPPSKKDGSQNVLQLPRECGILTPAELKITETPSIQSLLSMIASEQLSALDVTTAFCKRTAIAQQLTNCVTEPLFTAAIDRAKELDSFLAREGRVIGPLHGLPISVKDSFDIVGIDSSIGIASLCFKPATSNSPLVGLLLSLGCIIIAKTNIPQTLNSLDSVNNVFGRTMNPINRLCTAGGSSGGEAVLVAMRGCMVGWGGDTGGSIRVPAMCNGIFGIKQSNGRVPAGGGPLISPDGISRCTVPAVAGPLARSIDDIDYVMNEIVPRAWKWGEDCFPGSWNLDLEFRGSGPQGGFVFGILRGDGNCVPLPPMAKLLDEVKAKLNQFPNTTAIEVTSPPAWTKCQSVMAKLMGSDGGDVMLDLLEASGEPLVPWMVGKLKRSKPKTLYEVAELQAKRSHLERDMMDLWIEDDGKGGKRCKVDAIVCLIAPHPVPEIERYNAAGYTSSWTLLDYPAGTVPIRDFCEQDLDLDKPLVGNVISSWDERNRRLWDEMTVDRKVYLGTPLSVQVVTPRLQDKRLIEAMRIVDNSVHGKGPKARL</sequence>
<dbReference type="InterPro" id="IPR020556">
    <property type="entry name" value="Amidase_CS"/>
</dbReference>
<protein>
    <recommendedName>
        <fullName evidence="3">amidase</fullName>
        <ecNumber evidence="3">3.5.1.4</ecNumber>
    </recommendedName>
</protein>
<dbReference type="InterPro" id="IPR036928">
    <property type="entry name" value="AS_sf"/>
</dbReference>
<dbReference type="Pfam" id="PF01425">
    <property type="entry name" value="Amidase"/>
    <property type="match status" value="1"/>
</dbReference>
<proteinExistence type="inferred from homology"/>
<gene>
    <name evidence="6" type="ORF">VTL71DRAFT_15554</name>
</gene>
<evidence type="ECO:0000256" key="1">
    <source>
        <dbReference type="ARBA" id="ARBA00001311"/>
    </source>
</evidence>
<dbReference type="EMBL" id="JAZHXI010000008">
    <property type="protein sequence ID" value="KAL2069216.1"/>
    <property type="molecule type" value="Genomic_DNA"/>
</dbReference>
<keyword evidence="7" id="KW-1185">Reference proteome</keyword>
<dbReference type="Gene3D" id="3.90.1300.10">
    <property type="entry name" value="Amidase signature (AS) domain"/>
    <property type="match status" value="1"/>
</dbReference>
<dbReference type="Proteomes" id="UP001595075">
    <property type="component" value="Unassembled WGS sequence"/>
</dbReference>
<evidence type="ECO:0000259" key="5">
    <source>
        <dbReference type="Pfam" id="PF01425"/>
    </source>
</evidence>
<dbReference type="PROSITE" id="PS00571">
    <property type="entry name" value="AMIDASES"/>
    <property type="match status" value="1"/>
</dbReference>